<dbReference type="GO" id="GO:0016787">
    <property type="term" value="F:hydrolase activity"/>
    <property type="evidence" value="ECO:0007669"/>
    <property type="project" value="UniProtKB-KW"/>
</dbReference>
<dbReference type="Pfam" id="PF00545">
    <property type="entry name" value="Ribonuclease"/>
    <property type="match status" value="1"/>
</dbReference>
<keyword evidence="1" id="KW-0540">Nuclease</keyword>
<dbReference type="GO" id="GO:0004521">
    <property type="term" value="F:RNA endonuclease activity"/>
    <property type="evidence" value="ECO:0007669"/>
    <property type="project" value="InterPro"/>
</dbReference>
<dbReference type="EMBL" id="BLJY01000001">
    <property type="protein sequence ID" value="GFF11861.1"/>
    <property type="molecule type" value="Genomic_DNA"/>
</dbReference>
<sequence length="183" mass="20496">MPQHTTTTVYFAMKRVLTASALVVVVAGAAASVQAPLQAIDEPSFAANDVLWQHQHRVQCPALGRGNNQVHEVTYREREIIDAAEEALNIANRRGGDMCPAGNRGVDYPKRYSNHDRLLFDECDRSSQLCEFPVRSNQGPWQPGRTAGPDRVILQFEGTNIRKGRDVKYVISTLPRLRCHIIF</sequence>
<dbReference type="InterPro" id="IPR000026">
    <property type="entry name" value="N1-like"/>
</dbReference>
<dbReference type="Proteomes" id="UP000452235">
    <property type="component" value="Unassembled WGS sequence"/>
</dbReference>
<comment type="caution">
    <text evidence="3">The sequence shown here is derived from an EMBL/GenBank/DDBJ whole genome shotgun (WGS) entry which is preliminary data.</text>
</comment>
<evidence type="ECO:0000256" key="1">
    <source>
        <dbReference type="ARBA" id="ARBA00022722"/>
    </source>
</evidence>
<keyword evidence="2" id="KW-0378">Hydrolase</keyword>
<evidence type="ECO:0000313" key="4">
    <source>
        <dbReference type="Proteomes" id="UP000452235"/>
    </source>
</evidence>
<protein>
    <submittedName>
        <fullName evidence="3">Uncharacterized protein</fullName>
    </submittedName>
</protein>
<evidence type="ECO:0000256" key="2">
    <source>
        <dbReference type="ARBA" id="ARBA00022801"/>
    </source>
</evidence>
<organism evidence="3 4">
    <name type="scientific">Aspergillus terreus</name>
    <dbReference type="NCBI Taxonomy" id="33178"/>
    <lineage>
        <taxon>Eukaryota</taxon>
        <taxon>Fungi</taxon>
        <taxon>Dikarya</taxon>
        <taxon>Ascomycota</taxon>
        <taxon>Pezizomycotina</taxon>
        <taxon>Eurotiomycetes</taxon>
        <taxon>Eurotiomycetidae</taxon>
        <taxon>Eurotiales</taxon>
        <taxon>Aspergillaceae</taxon>
        <taxon>Aspergillus</taxon>
        <taxon>Aspergillus subgen. Circumdati</taxon>
    </lineage>
</organism>
<dbReference type="GO" id="GO:0003723">
    <property type="term" value="F:RNA binding"/>
    <property type="evidence" value="ECO:0007669"/>
    <property type="project" value="InterPro"/>
</dbReference>
<proteinExistence type="predicted"/>
<evidence type="ECO:0000313" key="3">
    <source>
        <dbReference type="EMBL" id="GFF11861.1"/>
    </source>
</evidence>
<dbReference type="AlphaFoldDB" id="A0A5M3YKW4"/>
<name>A0A5M3YKW4_ASPTE</name>
<keyword evidence="4" id="KW-1185">Reference proteome</keyword>
<dbReference type="SUPFAM" id="SSF53933">
    <property type="entry name" value="Microbial ribonucleases"/>
    <property type="match status" value="1"/>
</dbReference>
<dbReference type="InterPro" id="IPR016191">
    <property type="entry name" value="Ribonuclease/ribotoxin"/>
</dbReference>
<reference evidence="3 4" key="1">
    <citation type="submission" date="2020-01" db="EMBL/GenBank/DDBJ databases">
        <title>Aspergillus terreus IFO 6365 whole genome shotgun sequence.</title>
        <authorList>
            <person name="Kanamasa S."/>
            <person name="Takahashi H."/>
        </authorList>
    </citation>
    <scope>NUCLEOTIDE SEQUENCE [LARGE SCALE GENOMIC DNA]</scope>
    <source>
        <strain evidence="3 4">IFO 6365</strain>
    </source>
</reference>
<dbReference type="Gene3D" id="3.10.450.30">
    <property type="entry name" value="Microbial ribonucleases"/>
    <property type="match status" value="1"/>
</dbReference>
<gene>
    <name evidence="3" type="ORF">ATEIFO6365_0001008100</name>
</gene>
<accession>A0A5M3YKW4</accession>